<keyword evidence="4" id="KW-1185">Reference proteome</keyword>
<evidence type="ECO:0000256" key="1">
    <source>
        <dbReference type="ARBA" id="ARBA00023125"/>
    </source>
</evidence>
<evidence type="ECO:0000313" key="3">
    <source>
        <dbReference type="EMBL" id="SKC12188.1"/>
    </source>
</evidence>
<dbReference type="AlphaFoldDB" id="A0A1T5GUY9"/>
<dbReference type="Pfam" id="PF01381">
    <property type="entry name" value="HTH_3"/>
    <property type="match status" value="1"/>
</dbReference>
<keyword evidence="1 3" id="KW-0238">DNA-binding</keyword>
<name>A0A1T5GUY9_9SPHI</name>
<dbReference type="RefSeq" id="WP_079645977.1">
    <property type="nucleotide sequence ID" value="NZ_FUZF01000037.1"/>
</dbReference>
<dbReference type="InterPro" id="IPR050807">
    <property type="entry name" value="TransReg_Diox_bact_type"/>
</dbReference>
<gene>
    <name evidence="3" type="ORF">SAMN05660841_04371</name>
</gene>
<reference evidence="4" key="1">
    <citation type="submission" date="2017-02" db="EMBL/GenBank/DDBJ databases">
        <authorList>
            <person name="Varghese N."/>
            <person name="Submissions S."/>
        </authorList>
    </citation>
    <scope>NUCLEOTIDE SEQUENCE [LARGE SCALE GENOMIC DNA]</scope>
    <source>
        <strain evidence="4">DSM 24091</strain>
    </source>
</reference>
<dbReference type="EMBL" id="FUZF01000037">
    <property type="protein sequence ID" value="SKC12188.1"/>
    <property type="molecule type" value="Genomic_DNA"/>
</dbReference>
<dbReference type="GO" id="GO:0003700">
    <property type="term" value="F:DNA-binding transcription factor activity"/>
    <property type="evidence" value="ECO:0007669"/>
    <property type="project" value="TreeGrafter"/>
</dbReference>
<dbReference type="Proteomes" id="UP000190150">
    <property type="component" value="Unassembled WGS sequence"/>
</dbReference>
<dbReference type="PANTHER" id="PTHR46797:SF1">
    <property type="entry name" value="METHYLPHOSPHONATE SYNTHASE"/>
    <property type="match status" value="1"/>
</dbReference>
<dbReference type="Gene3D" id="1.10.260.40">
    <property type="entry name" value="lambda repressor-like DNA-binding domains"/>
    <property type="match status" value="1"/>
</dbReference>
<dbReference type="CDD" id="cd00093">
    <property type="entry name" value="HTH_XRE"/>
    <property type="match status" value="1"/>
</dbReference>
<dbReference type="SMART" id="SM00530">
    <property type="entry name" value="HTH_XRE"/>
    <property type="match status" value="1"/>
</dbReference>
<evidence type="ECO:0000313" key="4">
    <source>
        <dbReference type="Proteomes" id="UP000190150"/>
    </source>
</evidence>
<dbReference type="STRING" id="1513896.SAMN05660841_04371"/>
<dbReference type="InterPro" id="IPR001387">
    <property type="entry name" value="Cro/C1-type_HTH"/>
</dbReference>
<dbReference type="PANTHER" id="PTHR46797">
    <property type="entry name" value="HTH-TYPE TRANSCRIPTIONAL REGULATOR"/>
    <property type="match status" value="1"/>
</dbReference>
<dbReference type="GO" id="GO:0003677">
    <property type="term" value="F:DNA binding"/>
    <property type="evidence" value="ECO:0007669"/>
    <property type="project" value="UniProtKB-KW"/>
</dbReference>
<sequence>MDEKQIKFRKQLGAKIQQLRENKGLTQGDLAALIGFKDFQAISRIENGRVTASVYTIHLIATALEVGIEELFIFD</sequence>
<dbReference type="PROSITE" id="PS50943">
    <property type="entry name" value="HTH_CROC1"/>
    <property type="match status" value="1"/>
</dbReference>
<organism evidence="3 4">
    <name type="scientific">Sphingobacterium nematocida</name>
    <dbReference type="NCBI Taxonomy" id="1513896"/>
    <lineage>
        <taxon>Bacteria</taxon>
        <taxon>Pseudomonadati</taxon>
        <taxon>Bacteroidota</taxon>
        <taxon>Sphingobacteriia</taxon>
        <taxon>Sphingobacteriales</taxon>
        <taxon>Sphingobacteriaceae</taxon>
        <taxon>Sphingobacterium</taxon>
    </lineage>
</organism>
<protein>
    <submittedName>
        <fullName evidence="3">DNA-binding transcriptional regulator, XRE-family HTH domain</fullName>
    </submittedName>
</protein>
<evidence type="ECO:0000259" key="2">
    <source>
        <dbReference type="PROSITE" id="PS50943"/>
    </source>
</evidence>
<proteinExistence type="predicted"/>
<accession>A0A1T5GUY9</accession>
<dbReference type="OrthoDB" id="2902336at2"/>
<dbReference type="InterPro" id="IPR010982">
    <property type="entry name" value="Lambda_DNA-bd_dom_sf"/>
</dbReference>
<feature type="domain" description="HTH cro/C1-type" evidence="2">
    <location>
        <begin position="16"/>
        <end position="71"/>
    </location>
</feature>
<dbReference type="GO" id="GO:0005829">
    <property type="term" value="C:cytosol"/>
    <property type="evidence" value="ECO:0007669"/>
    <property type="project" value="TreeGrafter"/>
</dbReference>
<dbReference type="SUPFAM" id="SSF47413">
    <property type="entry name" value="lambda repressor-like DNA-binding domains"/>
    <property type="match status" value="1"/>
</dbReference>